<sequence length="321" mass="34780">MPYFIGIDGGGTKTEAVALPVQGEVLLASYKGSSTNPHAGSPNSATKEIGRILDEIFLQIAVDQDVCAGLSLGLAGVDLDEERQIILDYLTDYQRERGFTFPISLRSEAEIALMAALGVPYGTLAIAGTGSGVFAYTEAGCKYRAGGWGHLLGDEGSGYRIGQLTLQAAMKSYDHVYPFTKLTELIMESYSLSSIRDLKTYIYGEDIKKQHIAAFAEICIQASTLQDPIAIQIMTSQAQELAETTGALLSKHGASLQKHVVTTGSIFTHSKLFNDQYRSKLLAQFPCLQFHKAMHSSAVGAALLARKLFHETDFNQNPNQS</sequence>
<protein>
    <submittedName>
        <fullName evidence="2">N-acetylglucosamine kinase</fullName>
    </submittedName>
</protein>
<dbReference type="GO" id="GO:0016301">
    <property type="term" value="F:kinase activity"/>
    <property type="evidence" value="ECO:0007669"/>
    <property type="project" value="UniProtKB-KW"/>
</dbReference>
<dbReference type="CDD" id="cd24007">
    <property type="entry name" value="ASKHA_NBD_eukNAGK-like"/>
    <property type="match status" value="1"/>
</dbReference>
<dbReference type="InterPro" id="IPR043129">
    <property type="entry name" value="ATPase_NBD"/>
</dbReference>
<comment type="caution">
    <text evidence="2">The sequence shown here is derived from an EMBL/GenBank/DDBJ whole genome shotgun (WGS) entry which is preliminary data.</text>
</comment>
<dbReference type="SUPFAM" id="SSF53067">
    <property type="entry name" value="Actin-like ATPase domain"/>
    <property type="match status" value="2"/>
</dbReference>
<feature type="domain" description="ATPase BadF/BadG/BcrA/BcrD type" evidence="1">
    <location>
        <begin position="5"/>
        <end position="305"/>
    </location>
</feature>
<dbReference type="PANTHER" id="PTHR43190:SF3">
    <property type="entry name" value="N-ACETYL-D-GLUCOSAMINE KINASE"/>
    <property type="match status" value="1"/>
</dbReference>
<reference evidence="2" key="1">
    <citation type="submission" date="2020-02" db="EMBL/GenBank/DDBJ databases">
        <authorList>
            <person name="Shen X.-R."/>
            <person name="Zhang Y.-X."/>
        </authorList>
    </citation>
    <scope>NUCLEOTIDE SEQUENCE</scope>
    <source>
        <strain evidence="2">SYP-B3998</strain>
    </source>
</reference>
<dbReference type="Pfam" id="PF01869">
    <property type="entry name" value="BcrAD_BadFG"/>
    <property type="match status" value="1"/>
</dbReference>
<organism evidence="2">
    <name type="scientific">Paenibacillus sp. SYP-B3998</name>
    <dbReference type="NCBI Taxonomy" id="2678564"/>
    <lineage>
        <taxon>Bacteria</taxon>
        <taxon>Bacillati</taxon>
        <taxon>Bacillota</taxon>
        <taxon>Bacilli</taxon>
        <taxon>Bacillales</taxon>
        <taxon>Paenibacillaceae</taxon>
        <taxon>Paenibacillus</taxon>
    </lineage>
</organism>
<gene>
    <name evidence="2" type="ORF">GK047_17755</name>
</gene>
<dbReference type="AlphaFoldDB" id="A0A6G4A0M8"/>
<evidence type="ECO:0000259" key="1">
    <source>
        <dbReference type="Pfam" id="PF01869"/>
    </source>
</evidence>
<accession>A0A6G4A0M8</accession>
<proteinExistence type="predicted"/>
<dbReference type="EMBL" id="JAAIKC010000006">
    <property type="protein sequence ID" value="NEW07848.1"/>
    <property type="molecule type" value="Genomic_DNA"/>
</dbReference>
<keyword evidence="2" id="KW-0418">Kinase</keyword>
<keyword evidence="2" id="KW-0808">Transferase</keyword>
<dbReference type="InterPro" id="IPR002731">
    <property type="entry name" value="ATPase_BadF"/>
</dbReference>
<name>A0A6G4A0M8_9BACL</name>
<dbReference type="RefSeq" id="WP_163949520.1">
    <property type="nucleotide sequence ID" value="NZ_JAAIKC010000006.1"/>
</dbReference>
<evidence type="ECO:0000313" key="2">
    <source>
        <dbReference type="EMBL" id="NEW07848.1"/>
    </source>
</evidence>
<dbReference type="Gene3D" id="3.30.420.40">
    <property type="match status" value="2"/>
</dbReference>
<dbReference type="InterPro" id="IPR052519">
    <property type="entry name" value="Euk-type_GlcNAc_Kinase"/>
</dbReference>
<dbReference type="PANTHER" id="PTHR43190">
    <property type="entry name" value="N-ACETYL-D-GLUCOSAMINE KINASE"/>
    <property type="match status" value="1"/>
</dbReference>